<evidence type="ECO:0000256" key="1">
    <source>
        <dbReference type="ARBA" id="ARBA00023002"/>
    </source>
</evidence>
<accession>A0ABD5PCD6</accession>
<protein>
    <submittedName>
        <fullName evidence="6">D-2-hydroxyacid dehydrogenase</fullName>
        <ecNumber evidence="6">1.1.1.-</ecNumber>
    </submittedName>
</protein>
<keyword evidence="7" id="KW-1185">Reference proteome</keyword>
<dbReference type="EMBL" id="JBHSDS010000006">
    <property type="protein sequence ID" value="MFC4358353.1"/>
    <property type="molecule type" value="Genomic_DNA"/>
</dbReference>
<reference evidence="6 7" key="1">
    <citation type="journal article" date="2019" name="Int. J. Syst. Evol. Microbiol.">
        <title>The Global Catalogue of Microorganisms (GCM) 10K type strain sequencing project: providing services to taxonomists for standard genome sequencing and annotation.</title>
        <authorList>
            <consortium name="The Broad Institute Genomics Platform"/>
            <consortium name="The Broad Institute Genome Sequencing Center for Infectious Disease"/>
            <person name="Wu L."/>
            <person name="Ma J."/>
        </authorList>
    </citation>
    <scope>NUCLEOTIDE SEQUENCE [LARGE SCALE GENOMIC DNA]</scope>
    <source>
        <strain evidence="6 7">CGMCC 1.12553</strain>
    </source>
</reference>
<dbReference type="NCBIfam" id="NF041369">
    <property type="entry name" value="Dhydh_Halo"/>
    <property type="match status" value="1"/>
</dbReference>
<comment type="similarity">
    <text evidence="3">Belongs to the D-isomer specific 2-hydroxyacid dehydrogenase family.</text>
</comment>
<name>A0ABD5PCD6_9EURY</name>
<evidence type="ECO:0000256" key="3">
    <source>
        <dbReference type="RuleBase" id="RU003719"/>
    </source>
</evidence>
<dbReference type="Gene3D" id="3.40.50.720">
    <property type="entry name" value="NAD(P)-binding Rossmann-like Domain"/>
    <property type="match status" value="2"/>
</dbReference>
<comment type="caution">
    <text evidence="6">The sequence shown here is derived from an EMBL/GenBank/DDBJ whole genome shotgun (WGS) entry which is preliminary data.</text>
</comment>
<dbReference type="PANTHER" id="PTHR43333:SF1">
    <property type="entry name" value="D-ISOMER SPECIFIC 2-HYDROXYACID DEHYDROGENASE NAD-BINDING DOMAIN-CONTAINING PROTEIN"/>
    <property type="match status" value="1"/>
</dbReference>
<dbReference type="Pfam" id="PF02826">
    <property type="entry name" value="2-Hacid_dh_C"/>
    <property type="match status" value="1"/>
</dbReference>
<evidence type="ECO:0000259" key="5">
    <source>
        <dbReference type="Pfam" id="PF02826"/>
    </source>
</evidence>
<dbReference type="InterPro" id="IPR036291">
    <property type="entry name" value="NAD(P)-bd_dom_sf"/>
</dbReference>
<dbReference type="AlphaFoldDB" id="A0ABD5PCD6"/>
<dbReference type="Pfam" id="PF00389">
    <property type="entry name" value="2-Hacid_dh"/>
    <property type="match status" value="1"/>
</dbReference>
<dbReference type="FunFam" id="3.40.50.720:FF:000363">
    <property type="entry name" value="D-isomer specific 2-hydroxyacid dehydrogenase"/>
    <property type="match status" value="1"/>
</dbReference>
<dbReference type="SUPFAM" id="SSF52283">
    <property type="entry name" value="Formate/glycerate dehydrogenase catalytic domain-like"/>
    <property type="match status" value="1"/>
</dbReference>
<proteinExistence type="inferred from homology"/>
<dbReference type="InterPro" id="IPR054891">
    <property type="entry name" value="Dhydh_Halo"/>
</dbReference>
<evidence type="ECO:0000256" key="2">
    <source>
        <dbReference type="ARBA" id="ARBA00023027"/>
    </source>
</evidence>
<dbReference type="RefSeq" id="WP_267623951.1">
    <property type="nucleotide sequence ID" value="NZ_JAODIW010000008.1"/>
</dbReference>
<evidence type="ECO:0000313" key="7">
    <source>
        <dbReference type="Proteomes" id="UP001595921"/>
    </source>
</evidence>
<dbReference type="InterPro" id="IPR029753">
    <property type="entry name" value="D-isomer_DH_CS"/>
</dbReference>
<organism evidence="6 7">
    <name type="scientific">Halobium salinum</name>
    <dbReference type="NCBI Taxonomy" id="1364940"/>
    <lineage>
        <taxon>Archaea</taxon>
        <taxon>Methanobacteriati</taxon>
        <taxon>Methanobacteriota</taxon>
        <taxon>Stenosarchaea group</taxon>
        <taxon>Halobacteria</taxon>
        <taxon>Halobacteriales</taxon>
        <taxon>Haloferacaceae</taxon>
        <taxon>Halobium</taxon>
    </lineage>
</organism>
<dbReference type="EC" id="1.1.1.-" evidence="6"/>
<evidence type="ECO:0000259" key="4">
    <source>
        <dbReference type="Pfam" id="PF00389"/>
    </source>
</evidence>
<sequence>METEIERAVVHESVGKALPPGTLVDALSDLPVPVERLTGDDVAPTDAVVAFGPEPGFLDARWVHCIRAGYDEFDVDAYRAAGVVLTNSTGIHGTTVGETVAGYLLAFARRLHVYRDQQAARTWERRPYGEPFTLDGERLCVVGLGTLGRGIVERATGLGMEVVGVRRSGEPVEGVERVYTPDALPEAVADARFVALAVPLTDETTGLVGEAELAAMREDAYLVNVARGAVVDQDALVAALEASGIDGAALDTFESEPLPPGSPLWDREDVIVTPHAAAMTRAYHADVADLVRTNFERWRAGGDLVNRVD</sequence>
<evidence type="ECO:0000313" key="6">
    <source>
        <dbReference type="EMBL" id="MFC4358353.1"/>
    </source>
</evidence>
<dbReference type="GO" id="GO:0016491">
    <property type="term" value="F:oxidoreductase activity"/>
    <property type="evidence" value="ECO:0007669"/>
    <property type="project" value="UniProtKB-KW"/>
</dbReference>
<dbReference type="InterPro" id="IPR006140">
    <property type="entry name" value="D-isomer_DH_NAD-bd"/>
</dbReference>
<dbReference type="Proteomes" id="UP001595921">
    <property type="component" value="Unassembled WGS sequence"/>
</dbReference>
<feature type="domain" description="D-isomer specific 2-hydroxyacid dehydrogenase NAD-binding" evidence="5">
    <location>
        <begin position="102"/>
        <end position="277"/>
    </location>
</feature>
<dbReference type="PANTHER" id="PTHR43333">
    <property type="entry name" value="2-HACID_DH_C DOMAIN-CONTAINING PROTEIN"/>
    <property type="match status" value="1"/>
</dbReference>
<keyword evidence="2" id="KW-0520">NAD</keyword>
<keyword evidence="1 3" id="KW-0560">Oxidoreductase</keyword>
<dbReference type="InterPro" id="IPR006139">
    <property type="entry name" value="D-isomer_2_OHA_DH_cat_dom"/>
</dbReference>
<dbReference type="CDD" id="cd05300">
    <property type="entry name" value="2-Hacid_dh_1"/>
    <property type="match status" value="1"/>
</dbReference>
<feature type="domain" description="D-isomer specific 2-hydroxyacid dehydrogenase catalytic" evidence="4">
    <location>
        <begin position="61"/>
        <end position="308"/>
    </location>
</feature>
<gene>
    <name evidence="6" type="primary">ddh</name>
    <name evidence="6" type="ORF">ACFO0N_10385</name>
</gene>
<dbReference type="PROSITE" id="PS00671">
    <property type="entry name" value="D_2_HYDROXYACID_DH_3"/>
    <property type="match status" value="1"/>
</dbReference>
<dbReference type="SUPFAM" id="SSF51735">
    <property type="entry name" value="NAD(P)-binding Rossmann-fold domains"/>
    <property type="match status" value="1"/>
</dbReference>